<evidence type="ECO:0000256" key="1">
    <source>
        <dbReference type="ARBA" id="ARBA00008875"/>
    </source>
</evidence>
<accession>A0ABU9ANF2</accession>
<evidence type="ECO:0000259" key="5">
    <source>
        <dbReference type="Pfam" id="PF01229"/>
    </source>
</evidence>
<dbReference type="Gene3D" id="3.20.20.80">
    <property type="entry name" value="Glycosidases"/>
    <property type="match status" value="1"/>
</dbReference>
<dbReference type="SUPFAM" id="SSF51011">
    <property type="entry name" value="Glycosyl hydrolase domain"/>
    <property type="match status" value="1"/>
</dbReference>
<proteinExistence type="inferred from homology"/>
<sequence>MTLKPIPLLLFSAALASAESFPVNITVDVARPGKELKPIWRFFGADEPNYAYMKNGDELLGHLGSMRPKEVYFRAHSLLVTGDGTPALKWGSTNAYTEDAQGNPVYDWTIVDRIFDTYLKDGVRPYVQIGFMPQALSVKPEPYRHHWTPAAKYDEIYTGWAYPPKDWAKWEELVYQWAKHSLEKYGKEEVLKWYWETWNEPNIGYWRGSREEFFKLHDHAVRAVRRAIPEAKVGGPDLAGGAGGDFLKAFIDHCVKGKNLATGETGTPTDFLSFHAKGQPKDINGRVQMGITNQLRDIDAAFSVIARYPELKDTPIVIGESDPEGCAACQGANLAYRNGTMYSSYTAASFPRKLDLADKHGVNLEGAVTWAFEFEDQPYFAGFRTLATNGIDKPVLNVFRMFSKMDGFRLPVNSDHAVSLPDLLRTGVRGEPDVSALAAMEGKKITVLVWHYHDDDLRGPDAEVRVDLLGAPKGVPKVKRHLIDETHSNSFTAWQAMGSPQQPTAEQIATLEQACKLAEVEEAPRFVEEEKLSAVMLTLPRQGVSLLELEW</sequence>
<dbReference type="InterPro" id="IPR000514">
    <property type="entry name" value="Glyco_hydro_39"/>
</dbReference>
<dbReference type="InterPro" id="IPR017853">
    <property type="entry name" value="GH"/>
</dbReference>
<comment type="caution">
    <text evidence="6">The sequence shown here is derived from an EMBL/GenBank/DDBJ whole genome shotgun (WGS) entry which is preliminary data.</text>
</comment>
<dbReference type="PRINTS" id="PR00745">
    <property type="entry name" value="GLHYDRLASE39"/>
</dbReference>
<dbReference type="InterPro" id="IPR049166">
    <property type="entry name" value="GH39_cat"/>
</dbReference>
<evidence type="ECO:0000256" key="4">
    <source>
        <dbReference type="SAM" id="SignalP"/>
    </source>
</evidence>
<name>A0ABU9ANF2_9BACT</name>
<dbReference type="Pfam" id="PF01229">
    <property type="entry name" value="Glyco_hydro_39"/>
    <property type="match status" value="1"/>
</dbReference>
<feature type="signal peptide" evidence="4">
    <location>
        <begin position="1"/>
        <end position="18"/>
    </location>
</feature>
<organism evidence="6 7">
    <name type="scientific">Luteolibacter soli</name>
    <dbReference type="NCBI Taxonomy" id="3135280"/>
    <lineage>
        <taxon>Bacteria</taxon>
        <taxon>Pseudomonadati</taxon>
        <taxon>Verrucomicrobiota</taxon>
        <taxon>Verrucomicrobiia</taxon>
        <taxon>Verrucomicrobiales</taxon>
        <taxon>Verrucomicrobiaceae</taxon>
        <taxon>Luteolibacter</taxon>
    </lineage>
</organism>
<dbReference type="Gene3D" id="2.60.40.1500">
    <property type="entry name" value="Glycosyl hydrolase domain, family 39"/>
    <property type="match status" value="1"/>
</dbReference>
<dbReference type="PANTHER" id="PTHR12631">
    <property type="entry name" value="ALPHA-L-IDURONIDASE"/>
    <property type="match status" value="1"/>
</dbReference>
<comment type="similarity">
    <text evidence="1">Belongs to the glycosyl hydrolase 39 family.</text>
</comment>
<reference evidence="6 7" key="1">
    <citation type="submission" date="2024-04" db="EMBL/GenBank/DDBJ databases">
        <title>Luteolibacter sp. isolated from soil.</title>
        <authorList>
            <person name="An J."/>
        </authorList>
    </citation>
    <scope>NUCLEOTIDE SEQUENCE [LARGE SCALE GENOMIC DNA]</scope>
    <source>
        <strain evidence="6 7">Y139</strain>
    </source>
</reference>
<gene>
    <name evidence="6" type="ORF">WKV53_01715</name>
</gene>
<feature type="domain" description="Glycosyl hydrolases family 39 N-terminal catalytic" evidence="5">
    <location>
        <begin position="24"/>
        <end position="516"/>
    </location>
</feature>
<dbReference type="InterPro" id="IPR051923">
    <property type="entry name" value="Glycosyl_Hydrolase_39"/>
</dbReference>
<protein>
    <recommendedName>
        <fullName evidence="5">Glycosyl hydrolases family 39 N-terminal catalytic domain-containing protein</fullName>
    </recommendedName>
</protein>
<evidence type="ECO:0000313" key="6">
    <source>
        <dbReference type="EMBL" id="MEK7949191.1"/>
    </source>
</evidence>
<keyword evidence="7" id="KW-1185">Reference proteome</keyword>
<keyword evidence="3" id="KW-0326">Glycosidase</keyword>
<dbReference type="EMBL" id="JBBUKT010000001">
    <property type="protein sequence ID" value="MEK7949191.1"/>
    <property type="molecule type" value="Genomic_DNA"/>
</dbReference>
<dbReference type="SUPFAM" id="SSF51445">
    <property type="entry name" value="(Trans)glycosidases"/>
    <property type="match status" value="1"/>
</dbReference>
<evidence type="ECO:0000256" key="2">
    <source>
        <dbReference type="ARBA" id="ARBA00022801"/>
    </source>
</evidence>
<evidence type="ECO:0000313" key="7">
    <source>
        <dbReference type="Proteomes" id="UP001371305"/>
    </source>
</evidence>
<evidence type="ECO:0000256" key="3">
    <source>
        <dbReference type="ARBA" id="ARBA00023295"/>
    </source>
</evidence>
<dbReference type="Proteomes" id="UP001371305">
    <property type="component" value="Unassembled WGS sequence"/>
</dbReference>
<keyword evidence="2" id="KW-0378">Hydrolase</keyword>
<dbReference type="RefSeq" id="WP_341402612.1">
    <property type="nucleotide sequence ID" value="NZ_JBBUKT010000001.1"/>
</dbReference>
<dbReference type="PANTHER" id="PTHR12631:SF8">
    <property type="entry name" value="ALPHA-L-IDURONIDASE"/>
    <property type="match status" value="1"/>
</dbReference>
<keyword evidence="4" id="KW-0732">Signal</keyword>
<feature type="chain" id="PRO_5046238065" description="Glycosyl hydrolases family 39 N-terminal catalytic domain-containing protein" evidence="4">
    <location>
        <begin position="19"/>
        <end position="551"/>
    </location>
</feature>